<evidence type="ECO:0000313" key="2">
    <source>
        <dbReference type="Proteomes" id="UP001140091"/>
    </source>
</evidence>
<proteinExistence type="predicted"/>
<dbReference type="Proteomes" id="UP001140091">
    <property type="component" value="Unassembled WGS sequence"/>
</dbReference>
<accession>A0A9W8JJQ4</accession>
<reference evidence="1" key="1">
    <citation type="submission" date="2022-06" db="EMBL/GenBank/DDBJ databases">
        <title>Genome Sequence of Candolleomyces eurysporus.</title>
        <authorList>
            <person name="Buettner E."/>
        </authorList>
    </citation>
    <scope>NUCLEOTIDE SEQUENCE</scope>
    <source>
        <strain evidence="1">VTCC 930004</strain>
    </source>
</reference>
<organism evidence="1 2">
    <name type="scientific">Candolleomyces eurysporus</name>
    <dbReference type="NCBI Taxonomy" id="2828524"/>
    <lineage>
        <taxon>Eukaryota</taxon>
        <taxon>Fungi</taxon>
        <taxon>Dikarya</taxon>
        <taxon>Basidiomycota</taxon>
        <taxon>Agaricomycotina</taxon>
        <taxon>Agaricomycetes</taxon>
        <taxon>Agaricomycetidae</taxon>
        <taxon>Agaricales</taxon>
        <taxon>Agaricineae</taxon>
        <taxon>Psathyrellaceae</taxon>
        <taxon>Candolleomyces</taxon>
    </lineage>
</organism>
<dbReference type="EMBL" id="JANBPK010000707">
    <property type="protein sequence ID" value="KAJ2934978.1"/>
    <property type="molecule type" value="Genomic_DNA"/>
</dbReference>
<dbReference type="AlphaFoldDB" id="A0A9W8JJQ4"/>
<evidence type="ECO:0000313" key="1">
    <source>
        <dbReference type="EMBL" id="KAJ2934978.1"/>
    </source>
</evidence>
<comment type="caution">
    <text evidence="1">The sequence shown here is derived from an EMBL/GenBank/DDBJ whole genome shotgun (WGS) entry which is preliminary data.</text>
</comment>
<gene>
    <name evidence="1" type="ORF">H1R20_g2120</name>
</gene>
<sequence>MHPDRVTALLDLFTRSPELSREVKGIWWSVGVEEYRVSYSSSPVESEAAAEGSRPASTYESFRWKSEEREVRKAQQRLELLNLLAKRGRWLRRLWVTGCETQRKWDSAGQSRRGSSRNAPIGIEEEEKMLMVNLAFPADVLKGCANLEELRLGEDVRVIASGGDLERGVFSEETKPSSEFSALTRNLNPKYLEIDGDLKEVALQVSDFAMLVDELSTESSSLLRLFDGRSFDRLSLTIDLPSSYTPRASIPNTPTNAVPPPLSAMNVTRPAPPLTVSDRVTKLLTFLTSHRTARTISVEFRASIEQGADILLNGIDLEPIARQLSSEPPTSGAFCRSSSIDVHFSLSPGCYTSYSYAESPDMNVEDFGEGLSKERVERSYRSVVDMLCGAGVKLEVGYDVVG</sequence>
<dbReference type="OrthoDB" id="10292768at2759"/>
<feature type="non-terminal residue" evidence="1">
    <location>
        <position position="402"/>
    </location>
</feature>
<keyword evidence="2" id="KW-1185">Reference proteome</keyword>
<protein>
    <submittedName>
        <fullName evidence="1">Uncharacterized protein</fullName>
    </submittedName>
</protein>
<name>A0A9W8JJQ4_9AGAR</name>